<evidence type="ECO:0000313" key="1">
    <source>
        <dbReference type="EMBL" id="MBB3062166.1"/>
    </source>
</evidence>
<dbReference type="PANTHER" id="PTHR36302">
    <property type="entry name" value="BLR7088 PROTEIN"/>
    <property type="match status" value="1"/>
</dbReference>
<protein>
    <recommendedName>
        <fullName evidence="3">Copper chaperone PCu(A)C</fullName>
    </recommendedName>
</protein>
<proteinExistence type="predicted"/>
<sequence length="114" mass="12358">MSAAYLALHNHSTATRRLLAVELPGRAQASADLHTTVEEGGVSRMRPLELLEVPAGGSLRMAPGGVHLMLHGVRLRAGDQLPLRLRFADGQVIEISVSVRKLRPTADSHRHHHG</sequence>
<dbReference type="Proteomes" id="UP000535937">
    <property type="component" value="Unassembled WGS sequence"/>
</dbReference>
<name>A0A7W4WEP5_9GAMM</name>
<comment type="caution">
    <text evidence="1">The sequence shown here is derived from an EMBL/GenBank/DDBJ whole genome shotgun (WGS) entry which is preliminary data.</text>
</comment>
<dbReference type="InterPro" id="IPR058248">
    <property type="entry name" value="Lxx211020-like"/>
</dbReference>
<dbReference type="PANTHER" id="PTHR36302:SF1">
    <property type="entry name" value="COPPER CHAPERONE PCU(A)C"/>
    <property type="match status" value="1"/>
</dbReference>
<gene>
    <name evidence="1" type="ORF">FHS09_003011</name>
</gene>
<evidence type="ECO:0008006" key="3">
    <source>
        <dbReference type="Google" id="ProtNLM"/>
    </source>
</evidence>
<dbReference type="InterPro" id="IPR007410">
    <property type="entry name" value="LpqE-like"/>
</dbReference>
<dbReference type="EMBL" id="JACHWZ010000014">
    <property type="protein sequence ID" value="MBB3062166.1"/>
    <property type="molecule type" value="Genomic_DNA"/>
</dbReference>
<dbReference type="SUPFAM" id="SSF110087">
    <property type="entry name" value="DR1885-like metal-binding protein"/>
    <property type="match status" value="1"/>
</dbReference>
<keyword evidence="2" id="KW-1185">Reference proteome</keyword>
<accession>A0A7W4WEP5</accession>
<dbReference type="AlphaFoldDB" id="A0A7W4WEP5"/>
<organism evidence="1 2">
    <name type="scientific">Microbulbifer rhizosphaerae</name>
    <dbReference type="NCBI Taxonomy" id="1562603"/>
    <lineage>
        <taxon>Bacteria</taxon>
        <taxon>Pseudomonadati</taxon>
        <taxon>Pseudomonadota</taxon>
        <taxon>Gammaproteobacteria</taxon>
        <taxon>Cellvibrionales</taxon>
        <taxon>Microbulbiferaceae</taxon>
        <taxon>Microbulbifer</taxon>
    </lineage>
</organism>
<dbReference type="Gene3D" id="2.60.40.1890">
    <property type="entry name" value="PCu(A)C copper chaperone"/>
    <property type="match status" value="1"/>
</dbReference>
<dbReference type="InterPro" id="IPR036182">
    <property type="entry name" value="PCuAC_sf"/>
</dbReference>
<reference evidence="1 2" key="1">
    <citation type="submission" date="2020-08" db="EMBL/GenBank/DDBJ databases">
        <title>Genomic Encyclopedia of Type Strains, Phase III (KMG-III): the genomes of soil and plant-associated and newly described type strains.</title>
        <authorList>
            <person name="Whitman W."/>
        </authorList>
    </citation>
    <scope>NUCLEOTIDE SEQUENCE [LARGE SCALE GENOMIC DNA]</scope>
    <source>
        <strain evidence="1 2">CECT 8799</strain>
    </source>
</reference>
<dbReference type="Pfam" id="PF04314">
    <property type="entry name" value="PCuAC"/>
    <property type="match status" value="1"/>
</dbReference>
<evidence type="ECO:0000313" key="2">
    <source>
        <dbReference type="Proteomes" id="UP000535937"/>
    </source>
</evidence>